<gene>
    <name evidence="2" type="ORF">HK097_004788</name>
</gene>
<dbReference type="EMBL" id="JADGJD010002266">
    <property type="protein sequence ID" value="KAJ3033595.1"/>
    <property type="molecule type" value="Genomic_DNA"/>
</dbReference>
<feature type="region of interest" description="Disordered" evidence="1">
    <location>
        <begin position="1"/>
        <end position="124"/>
    </location>
</feature>
<evidence type="ECO:0000256" key="1">
    <source>
        <dbReference type="SAM" id="MobiDB-lite"/>
    </source>
</evidence>
<sequence length="145" mass="16162">MKRKRSNQTPTATGEQSRNLAPTSKASADMPRKYRAVLAYQKAKDAASDKRSVGKKSVLPQRLPGETLGQFNRRIDEDLRQAVNTAAQSESKTKQKKKTWLAQRKAKSKGKKKDGEEDEDDREAALKDNIKFGTVLSLCSIISLL</sequence>
<feature type="compositionally biased region" description="Polar residues" evidence="1">
    <location>
        <begin position="7"/>
        <end position="26"/>
    </location>
</feature>
<evidence type="ECO:0000313" key="2">
    <source>
        <dbReference type="EMBL" id="KAJ3033595.1"/>
    </source>
</evidence>
<proteinExistence type="predicted"/>
<evidence type="ECO:0000313" key="3">
    <source>
        <dbReference type="Proteomes" id="UP001212841"/>
    </source>
</evidence>
<dbReference type="AlphaFoldDB" id="A0AAD5WZA3"/>
<feature type="compositionally biased region" description="Basic and acidic residues" evidence="1">
    <location>
        <begin position="42"/>
        <end position="52"/>
    </location>
</feature>
<dbReference type="Proteomes" id="UP001212841">
    <property type="component" value="Unassembled WGS sequence"/>
</dbReference>
<comment type="caution">
    <text evidence="2">The sequence shown here is derived from an EMBL/GenBank/DDBJ whole genome shotgun (WGS) entry which is preliminary data.</text>
</comment>
<organism evidence="2 3">
    <name type="scientific">Rhizophlyctis rosea</name>
    <dbReference type="NCBI Taxonomy" id="64517"/>
    <lineage>
        <taxon>Eukaryota</taxon>
        <taxon>Fungi</taxon>
        <taxon>Fungi incertae sedis</taxon>
        <taxon>Chytridiomycota</taxon>
        <taxon>Chytridiomycota incertae sedis</taxon>
        <taxon>Chytridiomycetes</taxon>
        <taxon>Rhizophlyctidales</taxon>
        <taxon>Rhizophlyctidaceae</taxon>
        <taxon>Rhizophlyctis</taxon>
    </lineage>
</organism>
<feature type="compositionally biased region" description="Basic residues" evidence="1">
    <location>
        <begin position="94"/>
        <end position="112"/>
    </location>
</feature>
<keyword evidence="3" id="KW-1185">Reference proteome</keyword>
<name>A0AAD5WZA3_9FUNG</name>
<accession>A0AAD5WZA3</accession>
<protein>
    <submittedName>
        <fullName evidence="2">Uncharacterized protein</fullName>
    </submittedName>
</protein>
<reference evidence="2" key="1">
    <citation type="submission" date="2020-05" db="EMBL/GenBank/DDBJ databases">
        <title>Phylogenomic resolution of chytrid fungi.</title>
        <authorList>
            <person name="Stajich J.E."/>
            <person name="Amses K."/>
            <person name="Simmons R."/>
            <person name="Seto K."/>
            <person name="Myers J."/>
            <person name="Bonds A."/>
            <person name="Quandt C.A."/>
            <person name="Barry K."/>
            <person name="Liu P."/>
            <person name="Grigoriev I."/>
            <person name="Longcore J.E."/>
            <person name="James T.Y."/>
        </authorList>
    </citation>
    <scope>NUCLEOTIDE SEQUENCE</scope>
    <source>
        <strain evidence="2">JEL0318</strain>
    </source>
</reference>